<dbReference type="InParanoid" id="A0A6P6YKR9"/>
<accession>A0A6P6YKR9</accession>
<protein>
    <submittedName>
        <fullName evidence="2">Uncharacterized protein LOC113799392</fullName>
    </submittedName>
</protein>
<gene>
    <name evidence="2" type="primary">LOC113799392</name>
</gene>
<evidence type="ECO:0000313" key="1">
    <source>
        <dbReference type="Proteomes" id="UP000515146"/>
    </source>
</evidence>
<dbReference type="OrthoDB" id="6507681at2759"/>
<dbReference type="KEGG" id="dpte:113799392"/>
<sequence length="214" mass="25727">MSEVKMDSKFNKTIRTDKRLRLEIDELLADVNDFMWLWHGWPIWVYRKVLYAPNTVTMDDRIRIQRSLTEQMPDYEQLAFVRRMIETQLPESDERKNRIEKLDRALAKTEHGRAFLVELIKKIDNLLGFVSKESVLQEKEDLEKMIMENSRVDKYVAKSWASIQKIFNTKPRSFRSRQIIESLMKRRTPKQTRMQDVSETIMKINIFQKNGKRI</sequence>
<keyword evidence="1" id="KW-1185">Reference proteome</keyword>
<dbReference type="AlphaFoldDB" id="A0A6P6YKR9"/>
<proteinExistence type="predicted"/>
<reference evidence="2" key="1">
    <citation type="submission" date="2025-08" db="UniProtKB">
        <authorList>
            <consortium name="RefSeq"/>
        </authorList>
    </citation>
    <scope>IDENTIFICATION</scope>
    <source>
        <strain evidence="2">Airmid</strain>
    </source>
</reference>
<organism evidence="1 2">
    <name type="scientific">Dermatophagoides pteronyssinus</name>
    <name type="common">European house dust mite</name>
    <dbReference type="NCBI Taxonomy" id="6956"/>
    <lineage>
        <taxon>Eukaryota</taxon>
        <taxon>Metazoa</taxon>
        <taxon>Ecdysozoa</taxon>
        <taxon>Arthropoda</taxon>
        <taxon>Chelicerata</taxon>
        <taxon>Arachnida</taxon>
        <taxon>Acari</taxon>
        <taxon>Acariformes</taxon>
        <taxon>Sarcoptiformes</taxon>
        <taxon>Astigmata</taxon>
        <taxon>Psoroptidia</taxon>
        <taxon>Analgoidea</taxon>
        <taxon>Pyroglyphidae</taxon>
        <taxon>Dermatophagoidinae</taxon>
        <taxon>Dermatophagoides</taxon>
    </lineage>
</organism>
<name>A0A6P6YKR9_DERPT</name>
<dbReference type="RefSeq" id="XP_027205812.1">
    <property type="nucleotide sequence ID" value="XM_027350011.1"/>
</dbReference>
<dbReference type="Proteomes" id="UP000515146">
    <property type="component" value="Unplaced"/>
</dbReference>
<evidence type="ECO:0000313" key="2">
    <source>
        <dbReference type="RefSeq" id="XP_027205812.1"/>
    </source>
</evidence>